<evidence type="ECO:0000313" key="1">
    <source>
        <dbReference type="EMBL" id="THU92942.1"/>
    </source>
</evidence>
<organism evidence="1 2">
    <name type="scientific">Dendrothele bispora (strain CBS 962.96)</name>
    <dbReference type="NCBI Taxonomy" id="1314807"/>
    <lineage>
        <taxon>Eukaryota</taxon>
        <taxon>Fungi</taxon>
        <taxon>Dikarya</taxon>
        <taxon>Basidiomycota</taxon>
        <taxon>Agaricomycotina</taxon>
        <taxon>Agaricomycetes</taxon>
        <taxon>Agaricomycetidae</taxon>
        <taxon>Agaricales</taxon>
        <taxon>Agaricales incertae sedis</taxon>
        <taxon>Dendrothele</taxon>
    </lineage>
</organism>
<dbReference type="OrthoDB" id="19928at2759"/>
<name>A0A4S8LTV8_DENBC</name>
<dbReference type="Proteomes" id="UP000297245">
    <property type="component" value="Unassembled WGS sequence"/>
</dbReference>
<protein>
    <submittedName>
        <fullName evidence="1">Uncharacterized protein</fullName>
    </submittedName>
</protein>
<proteinExistence type="predicted"/>
<dbReference type="AlphaFoldDB" id="A0A4S8LTV8"/>
<keyword evidence="2" id="KW-1185">Reference proteome</keyword>
<accession>A0A4S8LTV8</accession>
<gene>
    <name evidence="1" type="ORF">K435DRAFT_201485</name>
</gene>
<dbReference type="EMBL" id="ML179263">
    <property type="protein sequence ID" value="THU92942.1"/>
    <property type="molecule type" value="Genomic_DNA"/>
</dbReference>
<evidence type="ECO:0000313" key="2">
    <source>
        <dbReference type="Proteomes" id="UP000297245"/>
    </source>
</evidence>
<sequence>MSFTTSATLTQLINCLTRPLILTHPAITVAHLQLVLQANLSFSLPFTPIADASLADNKNQNRVLSPFTLHLSPRTLPIPPIYAGCLSSGISWDEWIRVLTAGLGNDVYVFVMEGCIRVGVPKTNVKEGEQGLDMIELWREQEEKKSEVSPFFLFHVPFVLYKSCFNGFFFISPHQ</sequence>
<reference evidence="1 2" key="1">
    <citation type="journal article" date="2019" name="Nat. Ecol. Evol.">
        <title>Megaphylogeny resolves global patterns of mushroom evolution.</title>
        <authorList>
            <person name="Varga T."/>
            <person name="Krizsan K."/>
            <person name="Foldi C."/>
            <person name="Dima B."/>
            <person name="Sanchez-Garcia M."/>
            <person name="Sanchez-Ramirez S."/>
            <person name="Szollosi G.J."/>
            <person name="Szarkandi J.G."/>
            <person name="Papp V."/>
            <person name="Albert L."/>
            <person name="Andreopoulos W."/>
            <person name="Angelini C."/>
            <person name="Antonin V."/>
            <person name="Barry K.W."/>
            <person name="Bougher N.L."/>
            <person name="Buchanan P."/>
            <person name="Buyck B."/>
            <person name="Bense V."/>
            <person name="Catcheside P."/>
            <person name="Chovatia M."/>
            <person name="Cooper J."/>
            <person name="Damon W."/>
            <person name="Desjardin D."/>
            <person name="Finy P."/>
            <person name="Geml J."/>
            <person name="Haridas S."/>
            <person name="Hughes K."/>
            <person name="Justo A."/>
            <person name="Karasinski D."/>
            <person name="Kautmanova I."/>
            <person name="Kiss B."/>
            <person name="Kocsube S."/>
            <person name="Kotiranta H."/>
            <person name="LaButti K.M."/>
            <person name="Lechner B.E."/>
            <person name="Liimatainen K."/>
            <person name="Lipzen A."/>
            <person name="Lukacs Z."/>
            <person name="Mihaltcheva S."/>
            <person name="Morgado L.N."/>
            <person name="Niskanen T."/>
            <person name="Noordeloos M.E."/>
            <person name="Ohm R.A."/>
            <person name="Ortiz-Santana B."/>
            <person name="Ovrebo C."/>
            <person name="Racz N."/>
            <person name="Riley R."/>
            <person name="Savchenko A."/>
            <person name="Shiryaev A."/>
            <person name="Soop K."/>
            <person name="Spirin V."/>
            <person name="Szebenyi C."/>
            <person name="Tomsovsky M."/>
            <person name="Tulloss R.E."/>
            <person name="Uehling J."/>
            <person name="Grigoriev I.V."/>
            <person name="Vagvolgyi C."/>
            <person name="Papp T."/>
            <person name="Martin F.M."/>
            <person name="Miettinen O."/>
            <person name="Hibbett D.S."/>
            <person name="Nagy L.G."/>
        </authorList>
    </citation>
    <scope>NUCLEOTIDE SEQUENCE [LARGE SCALE GENOMIC DNA]</scope>
    <source>
        <strain evidence="1 2">CBS 962.96</strain>
    </source>
</reference>